<feature type="domain" description="PAC" evidence="6">
    <location>
        <begin position="243"/>
        <end position="289"/>
    </location>
</feature>
<dbReference type="Pfam" id="PF13426">
    <property type="entry name" value="PAS_9"/>
    <property type="match status" value="2"/>
</dbReference>
<dbReference type="InterPro" id="IPR035965">
    <property type="entry name" value="PAS-like_dom_sf"/>
</dbReference>
<evidence type="ECO:0000256" key="3">
    <source>
        <dbReference type="ARBA" id="ARBA00022991"/>
    </source>
</evidence>
<protein>
    <recommendedName>
        <fullName evidence="8">PAS domain-containing protein</fullName>
    </recommendedName>
</protein>
<dbReference type="PROSITE" id="PS50113">
    <property type="entry name" value="PAC"/>
    <property type="match status" value="1"/>
</dbReference>
<feature type="compositionally biased region" description="Basic and acidic residues" evidence="4">
    <location>
        <begin position="153"/>
        <end position="163"/>
    </location>
</feature>
<dbReference type="GO" id="GO:0005634">
    <property type="term" value="C:nucleus"/>
    <property type="evidence" value="ECO:0007669"/>
    <property type="project" value="TreeGrafter"/>
</dbReference>
<dbReference type="EMBL" id="HBEY01018557">
    <property type="protein sequence ID" value="CAD8605609.1"/>
    <property type="molecule type" value="Transcribed_RNA"/>
</dbReference>
<sequence length="289" mass="31591">MAGALHDGEPLSLEHALKLTDEPRILTTPQHPFTIIHTNKAWSELTGHKFAEVAGKAPSFLQGIETSKAALAVLHAGLKHGHRVTVKLVNYKKNGEAFTNTLTCAPVGSKRKEATHLFGALKAAKTPATAPREPASPAAGTEDRPSSSQSSAKAEKNAGERGCSRMRHSRTLEHPQLKEVLNRTSEAIVITQKDAPYSIIHTNQAWCDMCGYTAEEVEGLTNSILSGPDTDPELLEELMSSVRRREPTVQTLVNYKKDGTRFINQVKVQPVYNEDDEVAAFMALLHEVE</sequence>
<dbReference type="InterPro" id="IPR000014">
    <property type="entry name" value="PAS"/>
</dbReference>
<evidence type="ECO:0000256" key="1">
    <source>
        <dbReference type="ARBA" id="ARBA00022630"/>
    </source>
</evidence>
<accession>A0A7S0LAM6</accession>
<dbReference type="Gene3D" id="3.30.450.20">
    <property type="entry name" value="PAS domain"/>
    <property type="match status" value="2"/>
</dbReference>
<evidence type="ECO:0008006" key="8">
    <source>
        <dbReference type="Google" id="ProtNLM"/>
    </source>
</evidence>
<keyword evidence="3" id="KW-0157">Chromophore</keyword>
<name>A0A7S0LAM6_9EUKA</name>
<dbReference type="SMART" id="SM00091">
    <property type="entry name" value="PAS"/>
    <property type="match status" value="2"/>
</dbReference>
<dbReference type="InterPro" id="IPR000700">
    <property type="entry name" value="PAS-assoc_C"/>
</dbReference>
<evidence type="ECO:0000256" key="4">
    <source>
        <dbReference type="SAM" id="MobiDB-lite"/>
    </source>
</evidence>
<dbReference type="AlphaFoldDB" id="A0A7S0LAM6"/>
<feature type="domain" description="PAS" evidence="5">
    <location>
        <begin position="173"/>
        <end position="245"/>
    </location>
</feature>
<dbReference type="PANTHER" id="PTHR47429:SF2">
    <property type="entry name" value="PROTEIN TWIN LOV 1"/>
    <property type="match status" value="1"/>
</dbReference>
<dbReference type="NCBIfam" id="TIGR00229">
    <property type="entry name" value="sensory_box"/>
    <property type="match status" value="1"/>
</dbReference>
<feature type="compositionally biased region" description="Low complexity" evidence="4">
    <location>
        <begin position="122"/>
        <end position="131"/>
    </location>
</feature>
<dbReference type="SUPFAM" id="SSF55785">
    <property type="entry name" value="PYP-like sensor domain (PAS domain)"/>
    <property type="match status" value="2"/>
</dbReference>
<gene>
    <name evidence="7" type="ORF">CPEL01642_LOCUS8944</name>
</gene>
<dbReference type="CDD" id="cd00130">
    <property type="entry name" value="PAS"/>
    <property type="match status" value="1"/>
</dbReference>
<dbReference type="PANTHER" id="PTHR47429">
    <property type="entry name" value="PROTEIN TWIN LOV 1"/>
    <property type="match status" value="1"/>
</dbReference>
<evidence type="ECO:0000259" key="5">
    <source>
        <dbReference type="PROSITE" id="PS50112"/>
    </source>
</evidence>
<proteinExistence type="predicted"/>
<dbReference type="PROSITE" id="PS50112">
    <property type="entry name" value="PAS"/>
    <property type="match status" value="1"/>
</dbReference>
<feature type="region of interest" description="Disordered" evidence="4">
    <location>
        <begin position="121"/>
        <end position="172"/>
    </location>
</feature>
<evidence type="ECO:0000256" key="2">
    <source>
        <dbReference type="ARBA" id="ARBA00022643"/>
    </source>
</evidence>
<evidence type="ECO:0000259" key="6">
    <source>
        <dbReference type="PROSITE" id="PS50113"/>
    </source>
</evidence>
<keyword evidence="2" id="KW-0288">FMN</keyword>
<keyword evidence="1" id="KW-0285">Flavoprotein</keyword>
<reference evidence="7" key="1">
    <citation type="submission" date="2021-01" db="EMBL/GenBank/DDBJ databases">
        <authorList>
            <person name="Corre E."/>
            <person name="Pelletier E."/>
            <person name="Niang G."/>
            <person name="Scheremetjew M."/>
            <person name="Finn R."/>
            <person name="Kale V."/>
            <person name="Holt S."/>
            <person name="Cochrane G."/>
            <person name="Meng A."/>
            <person name="Brown T."/>
            <person name="Cohen L."/>
        </authorList>
    </citation>
    <scope>NUCLEOTIDE SEQUENCE</scope>
    <source>
        <strain evidence="7">PLY182g</strain>
    </source>
</reference>
<evidence type="ECO:0000313" key="7">
    <source>
        <dbReference type="EMBL" id="CAD8605609.1"/>
    </source>
</evidence>
<organism evidence="7">
    <name type="scientific">Coccolithus braarudii</name>
    <dbReference type="NCBI Taxonomy" id="221442"/>
    <lineage>
        <taxon>Eukaryota</taxon>
        <taxon>Haptista</taxon>
        <taxon>Haptophyta</taxon>
        <taxon>Prymnesiophyceae</taxon>
        <taxon>Coccolithales</taxon>
        <taxon>Coccolithaceae</taxon>
        <taxon>Coccolithus</taxon>
    </lineage>
</organism>